<name>A0A7V8GK78_9GAMM</name>
<dbReference type="GO" id="GO:0008234">
    <property type="term" value="F:cysteine-type peptidase activity"/>
    <property type="evidence" value="ECO:0007669"/>
    <property type="project" value="UniProtKB-KW"/>
</dbReference>
<evidence type="ECO:0000256" key="1">
    <source>
        <dbReference type="ARBA" id="ARBA00007074"/>
    </source>
</evidence>
<dbReference type="Proteomes" id="UP000462066">
    <property type="component" value="Unassembled WGS sequence"/>
</dbReference>
<evidence type="ECO:0000313" key="6">
    <source>
        <dbReference type="EMBL" id="KAF1684769.1"/>
    </source>
</evidence>
<evidence type="ECO:0000259" key="5">
    <source>
        <dbReference type="PROSITE" id="PS51935"/>
    </source>
</evidence>
<comment type="similarity">
    <text evidence="1">Belongs to the peptidase C40 family.</text>
</comment>
<dbReference type="InterPro" id="IPR000064">
    <property type="entry name" value="NLP_P60_dom"/>
</dbReference>
<dbReference type="GO" id="GO:0006508">
    <property type="term" value="P:proteolysis"/>
    <property type="evidence" value="ECO:0007669"/>
    <property type="project" value="UniProtKB-KW"/>
</dbReference>
<dbReference type="PANTHER" id="PTHR47053">
    <property type="entry name" value="MUREIN DD-ENDOPEPTIDASE MEPH-RELATED"/>
    <property type="match status" value="1"/>
</dbReference>
<dbReference type="EMBL" id="MWIP01000023">
    <property type="protein sequence ID" value="KAF1684769.1"/>
    <property type="molecule type" value="Genomic_DNA"/>
</dbReference>
<gene>
    <name evidence="6" type="ORF">B1992_14485</name>
</gene>
<feature type="domain" description="NlpC/P60" evidence="5">
    <location>
        <begin position="168"/>
        <end position="294"/>
    </location>
</feature>
<organism evidence="6 7">
    <name type="scientific">Pseudoxanthomonas broegbernensis</name>
    <dbReference type="NCBI Taxonomy" id="83619"/>
    <lineage>
        <taxon>Bacteria</taxon>
        <taxon>Pseudomonadati</taxon>
        <taxon>Pseudomonadota</taxon>
        <taxon>Gammaproteobacteria</taxon>
        <taxon>Lysobacterales</taxon>
        <taxon>Lysobacteraceae</taxon>
        <taxon>Pseudoxanthomonas</taxon>
    </lineage>
</organism>
<dbReference type="Gene3D" id="3.90.1720.10">
    <property type="entry name" value="endopeptidase domain like (from Nostoc punctiforme)"/>
    <property type="match status" value="1"/>
</dbReference>
<dbReference type="AlphaFoldDB" id="A0A7V8GK78"/>
<reference evidence="6 7" key="1">
    <citation type="submission" date="2017-10" db="EMBL/GenBank/DDBJ databases">
        <title>Whole genome sequencing of Pseudoxanthomonas broegbernensis DSM 12573(T).</title>
        <authorList>
            <person name="Kumar S."/>
            <person name="Bansal K."/>
            <person name="Kaur A."/>
            <person name="Patil P."/>
            <person name="Sharma S."/>
            <person name="Patil P.B."/>
        </authorList>
    </citation>
    <scope>NUCLEOTIDE SEQUENCE [LARGE SCALE GENOMIC DNA]</scope>
    <source>
        <strain evidence="6 7">DSM 12573</strain>
    </source>
</reference>
<keyword evidence="2" id="KW-0645">Protease</keyword>
<evidence type="ECO:0000256" key="3">
    <source>
        <dbReference type="ARBA" id="ARBA00022801"/>
    </source>
</evidence>
<accession>A0A7V8GK78</accession>
<dbReference type="SUPFAM" id="SSF54001">
    <property type="entry name" value="Cysteine proteinases"/>
    <property type="match status" value="1"/>
</dbReference>
<evidence type="ECO:0000256" key="4">
    <source>
        <dbReference type="ARBA" id="ARBA00022807"/>
    </source>
</evidence>
<dbReference type="InterPro" id="IPR051202">
    <property type="entry name" value="Peptidase_C40"/>
</dbReference>
<dbReference type="Pfam" id="PF00877">
    <property type="entry name" value="NLPC_P60"/>
    <property type="match status" value="1"/>
</dbReference>
<evidence type="ECO:0000313" key="7">
    <source>
        <dbReference type="Proteomes" id="UP000462066"/>
    </source>
</evidence>
<keyword evidence="3 6" id="KW-0378">Hydrolase</keyword>
<comment type="caution">
    <text evidence="6">The sequence shown here is derived from an EMBL/GenBank/DDBJ whole genome shotgun (WGS) entry which is preliminary data.</text>
</comment>
<keyword evidence="4" id="KW-0788">Thiol protease</keyword>
<proteinExistence type="inferred from homology"/>
<protein>
    <submittedName>
        <fullName evidence="6">Glycoside hydrolase</fullName>
    </submittedName>
</protein>
<dbReference type="InterPro" id="IPR038765">
    <property type="entry name" value="Papain-like_cys_pep_sf"/>
</dbReference>
<sequence length="295" mass="31289">MRSRHDRPIIFRDCRVTIRDLTPGPQATAPVRPRPILRVLLPLLLALPGAPLLAAPEPAAIEPETIAAAEPVAVAPALPPVEVVQVPVAKPTTAPAPPAPPSLRQKADAAASATLAALLPHLAGSDNLPLLDRSAMFAGDISRLLAAYDLTQAVPARTHGSTSPAAPESGVQQVLKAAMSLLGTPYRWGGNSPDSGFDCSGLVGYVFRNALGIELPRVSREMATKPDAELIRDRSLLTPGDLVFFGLRGRVNHVGIYVGDGQFLHAPSRGKDVRMDSLASGYWGNRFMQARRVDL</sequence>
<keyword evidence="7" id="KW-1185">Reference proteome</keyword>
<dbReference type="PANTHER" id="PTHR47053:SF1">
    <property type="entry name" value="MUREIN DD-ENDOPEPTIDASE MEPH-RELATED"/>
    <property type="match status" value="1"/>
</dbReference>
<evidence type="ECO:0000256" key="2">
    <source>
        <dbReference type="ARBA" id="ARBA00022670"/>
    </source>
</evidence>
<dbReference type="PROSITE" id="PS51935">
    <property type="entry name" value="NLPC_P60"/>
    <property type="match status" value="1"/>
</dbReference>